<keyword evidence="2" id="KW-1185">Reference proteome</keyword>
<name>A0A8K0ST09_9HYPO</name>
<gene>
    <name evidence="1" type="ORF">B0I35DRAFT_228765</name>
</gene>
<comment type="caution">
    <text evidence="1">The sequence shown here is derived from an EMBL/GenBank/DDBJ whole genome shotgun (WGS) entry which is preliminary data.</text>
</comment>
<accession>A0A8K0ST09</accession>
<reference evidence="1" key="1">
    <citation type="journal article" date="2021" name="Nat. Commun.">
        <title>Genetic determinants of endophytism in the Arabidopsis root mycobiome.</title>
        <authorList>
            <person name="Mesny F."/>
            <person name="Miyauchi S."/>
            <person name="Thiergart T."/>
            <person name="Pickel B."/>
            <person name="Atanasova L."/>
            <person name="Karlsson M."/>
            <person name="Huettel B."/>
            <person name="Barry K.W."/>
            <person name="Haridas S."/>
            <person name="Chen C."/>
            <person name="Bauer D."/>
            <person name="Andreopoulos W."/>
            <person name="Pangilinan J."/>
            <person name="LaButti K."/>
            <person name="Riley R."/>
            <person name="Lipzen A."/>
            <person name="Clum A."/>
            <person name="Drula E."/>
            <person name="Henrissat B."/>
            <person name="Kohler A."/>
            <person name="Grigoriev I.V."/>
            <person name="Martin F.M."/>
            <person name="Hacquard S."/>
        </authorList>
    </citation>
    <scope>NUCLEOTIDE SEQUENCE</scope>
    <source>
        <strain evidence="1">MPI-CAGE-CH-0235</strain>
    </source>
</reference>
<organism evidence="1 2">
    <name type="scientific">Stachybotrys elegans</name>
    <dbReference type="NCBI Taxonomy" id="80388"/>
    <lineage>
        <taxon>Eukaryota</taxon>
        <taxon>Fungi</taxon>
        <taxon>Dikarya</taxon>
        <taxon>Ascomycota</taxon>
        <taxon>Pezizomycotina</taxon>
        <taxon>Sordariomycetes</taxon>
        <taxon>Hypocreomycetidae</taxon>
        <taxon>Hypocreales</taxon>
        <taxon>Stachybotryaceae</taxon>
        <taxon>Stachybotrys</taxon>
    </lineage>
</organism>
<dbReference type="AlphaFoldDB" id="A0A8K0ST09"/>
<dbReference type="EMBL" id="JAGPNK010000006">
    <property type="protein sequence ID" value="KAH7320094.1"/>
    <property type="molecule type" value="Genomic_DNA"/>
</dbReference>
<sequence>MLLGTSDTDEVVGTWVPADFALQPRPSFRKLTAFTRNPSEPWEIQVIQRPVLSGGVQSSTYYDIPPPPHHSHQPHISQPHTFAIAPSTSFSPILFLLFSIHTPCKPAPRLIPPPPPETKLSKTSSPSLSCFPFSYLSPVTSINASTLPLPLAIVSLLPSLLSSAGSCLEYLGWRGYPSCLKPSFGFLPSRYQSPKKHRE</sequence>
<evidence type="ECO:0000313" key="1">
    <source>
        <dbReference type="EMBL" id="KAH7320094.1"/>
    </source>
</evidence>
<dbReference type="Proteomes" id="UP000813444">
    <property type="component" value="Unassembled WGS sequence"/>
</dbReference>
<protein>
    <submittedName>
        <fullName evidence="1">Uncharacterized protein</fullName>
    </submittedName>
</protein>
<evidence type="ECO:0000313" key="2">
    <source>
        <dbReference type="Proteomes" id="UP000813444"/>
    </source>
</evidence>
<proteinExistence type="predicted"/>